<proteinExistence type="predicted"/>
<feature type="domain" description="SMODS and SLOG-associating 2TM effector" evidence="2">
    <location>
        <begin position="58"/>
        <end position="175"/>
    </location>
</feature>
<sequence>TDYSWTPPAGLPMRNVDHEYLLIFRRAVGINSDRGLACESTDNLESGRLRAVGIYRSIIRNQRRRRFAHHVFGVMLYACHFLQIILAAILTAMGPNAKEHEIAITILGATNTVTAGVLAVLKGSGAIERLAKDEVEFKKLQDWIEETESLVSVGIIGRDRKEVGVLVEVAFKKYNA</sequence>
<dbReference type="Proteomes" id="UP000803844">
    <property type="component" value="Unassembled WGS sequence"/>
</dbReference>
<dbReference type="RefSeq" id="XP_040779970.1">
    <property type="nucleotide sequence ID" value="XM_040916143.1"/>
</dbReference>
<feature type="non-terminal residue" evidence="3">
    <location>
        <position position="176"/>
    </location>
</feature>
<dbReference type="AlphaFoldDB" id="A0A9P5CRW9"/>
<dbReference type="PANTHER" id="PTHR38793">
    <property type="entry name" value="SLATT_FUNGAL DOMAIN-CONTAINING PROTEIN-RELATED"/>
    <property type="match status" value="1"/>
</dbReference>
<gene>
    <name evidence="3" type="ORF">M406DRAFT_241252</name>
</gene>
<evidence type="ECO:0000313" key="4">
    <source>
        <dbReference type="Proteomes" id="UP000803844"/>
    </source>
</evidence>
<evidence type="ECO:0000256" key="1">
    <source>
        <dbReference type="SAM" id="Phobius"/>
    </source>
</evidence>
<evidence type="ECO:0000313" key="3">
    <source>
        <dbReference type="EMBL" id="KAF3769009.1"/>
    </source>
</evidence>
<dbReference type="NCBIfam" id="NF033635">
    <property type="entry name" value="SLATT_fungal"/>
    <property type="match status" value="1"/>
</dbReference>
<keyword evidence="4" id="KW-1185">Reference proteome</keyword>
<organism evidence="3 4">
    <name type="scientific">Cryphonectria parasitica (strain ATCC 38755 / EP155)</name>
    <dbReference type="NCBI Taxonomy" id="660469"/>
    <lineage>
        <taxon>Eukaryota</taxon>
        <taxon>Fungi</taxon>
        <taxon>Dikarya</taxon>
        <taxon>Ascomycota</taxon>
        <taxon>Pezizomycotina</taxon>
        <taxon>Sordariomycetes</taxon>
        <taxon>Sordariomycetidae</taxon>
        <taxon>Diaporthales</taxon>
        <taxon>Cryphonectriaceae</taxon>
        <taxon>Cryphonectria-Endothia species complex</taxon>
        <taxon>Cryphonectria</taxon>
    </lineage>
</organism>
<dbReference type="EMBL" id="MU032345">
    <property type="protein sequence ID" value="KAF3769009.1"/>
    <property type="molecule type" value="Genomic_DNA"/>
</dbReference>
<reference evidence="3" key="1">
    <citation type="journal article" date="2020" name="Phytopathology">
        <title>Genome sequence of the chestnut blight fungus Cryphonectria parasitica EP155: A fundamental resource for an archetypical invasive plant pathogen.</title>
        <authorList>
            <person name="Crouch J.A."/>
            <person name="Dawe A."/>
            <person name="Aerts A."/>
            <person name="Barry K."/>
            <person name="Churchill A.C.L."/>
            <person name="Grimwood J."/>
            <person name="Hillman B."/>
            <person name="Milgroom M.G."/>
            <person name="Pangilinan J."/>
            <person name="Smith M."/>
            <person name="Salamov A."/>
            <person name="Schmutz J."/>
            <person name="Yadav J."/>
            <person name="Grigoriev I.V."/>
            <person name="Nuss D."/>
        </authorList>
    </citation>
    <scope>NUCLEOTIDE SEQUENCE</scope>
    <source>
        <strain evidence="3">EP155</strain>
    </source>
</reference>
<dbReference type="InterPro" id="IPR041622">
    <property type="entry name" value="SLATT_fungi"/>
</dbReference>
<accession>A0A9P5CRW9</accession>
<dbReference type="GeneID" id="63833272"/>
<name>A0A9P5CRW9_CRYP1</name>
<dbReference type="PANTHER" id="PTHR38793:SF3">
    <property type="entry name" value="SMODS AND SLOG-ASSOCIATING 2TM EFFECTOR DOMAIN-CONTAINING PROTEIN"/>
    <property type="match status" value="1"/>
</dbReference>
<feature type="non-terminal residue" evidence="3">
    <location>
        <position position="1"/>
    </location>
</feature>
<keyword evidence="1" id="KW-0812">Transmembrane</keyword>
<feature type="transmembrane region" description="Helical" evidence="1">
    <location>
        <begin position="102"/>
        <end position="121"/>
    </location>
</feature>
<comment type="caution">
    <text evidence="3">The sequence shown here is derived from an EMBL/GenBank/DDBJ whole genome shotgun (WGS) entry which is preliminary data.</text>
</comment>
<dbReference type="Pfam" id="PF18142">
    <property type="entry name" value="SLATT_fungal"/>
    <property type="match status" value="1"/>
</dbReference>
<keyword evidence="1" id="KW-0472">Membrane</keyword>
<keyword evidence="1" id="KW-1133">Transmembrane helix</keyword>
<dbReference type="OrthoDB" id="4472872at2759"/>
<evidence type="ECO:0000259" key="2">
    <source>
        <dbReference type="Pfam" id="PF18142"/>
    </source>
</evidence>
<feature type="transmembrane region" description="Helical" evidence="1">
    <location>
        <begin position="67"/>
        <end position="90"/>
    </location>
</feature>
<protein>
    <recommendedName>
        <fullName evidence="2">SMODS and SLOG-associating 2TM effector domain-containing protein</fullName>
    </recommendedName>
</protein>